<feature type="transmembrane region" description="Helical" evidence="1">
    <location>
        <begin position="6"/>
        <end position="25"/>
    </location>
</feature>
<proteinExistence type="predicted"/>
<dbReference type="OrthoDB" id="1443521at2"/>
<keyword evidence="1" id="KW-1133">Transmembrane helix</keyword>
<keyword evidence="1" id="KW-0812">Transmembrane</keyword>
<dbReference type="RefSeq" id="WP_072316206.1">
    <property type="nucleotide sequence ID" value="NZ_FPJE01000004.1"/>
</dbReference>
<name>A0A1K1MZ58_9FLAO</name>
<keyword evidence="1" id="KW-0472">Membrane</keyword>
<evidence type="ECO:0000256" key="1">
    <source>
        <dbReference type="SAM" id="Phobius"/>
    </source>
</evidence>
<dbReference type="AlphaFoldDB" id="A0A1K1MZ58"/>
<organism evidence="2 3">
    <name type="scientific">Sinomicrobium oceani</name>
    <dbReference type="NCBI Taxonomy" id="1150368"/>
    <lineage>
        <taxon>Bacteria</taxon>
        <taxon>Pseudomonadati</taxon>
        <taxon>Bacteroidota</taxon>
        <taxon>Flavobacteriia</taxon>
        <taxon>Flavobacteriales</taxon>
        <taxon>Flavobacteriaceae</taxon>
        <taxon>Sinomicrobium</taxon>
    </lineage>
</organism>
<gene>
    <name evidence="2" type="ORF">SAMN02927921_00915</name>
</gene>
<protein>
    <submittedName>
        <fullName evidence="2">Uncharacterized protein</fullName>
    </submittedName>
</protein>
<keyword evidence="3" id="KW-1185">Reference proteome</keyword>
<dbReference type="EMBL" id="FPJE01000004">
    <property type="protein sequence ID" value="SFW28476.1"/>
    <property type="molecule type" value="Genomic_DNA"/>
</dbReference>
<evidence type="ECO:0000313" key="3">
    <source>
        <dbReference type="Proteomes" id="UP000182248"/>
    </source>
</evidence>
<sequence>MDFISLEMGIGFLIIFMGPIIYILIKEKSKKKKLERHIAKLCADNHIQQNLTVSLAGHILVSDTTDKKLLSYHKKQGDYSIVNLSDFDSCNVHKSWNNGEGSRKIIQNISMIFNRKEQGKPLTIRIFDDSYENPLEAEAILYETDRFVRHLNTAALK</sequence>
<reference evidence="2 3" key="1">
    <citation type="submission" date="2016-11" db="EMBL/GenBank/DDBJ databases">
        <authorList>
            <person name="Jaros S."/>
            <person name="Januszkiewicz K."/>
            <person name="Wedrychowicz H."/>
        </authorList>
    </citation>
    <scope>NUCLEOTIDE SEQUENCE [LARGE SCALE GENOMIC DNA]</scope>
    <source>
        <strain evidence="2 3">CGMCC 1.12145</strain>
    </source>
</reference>
<accession>A0A1K1MZ58</accession>
<evidence type="ECO:0000313" key="2">
    <source>
        <dbReference type="EMBL" id="SFW28476.1"/>
    </source>
</evidence>
<dbReference type="STRING" id="1150368.SAMN02927921_00915"/>
<dbReference type="Proteomes" id="UP000182248">
    <property type="component" value="Unassembled WGS sequence"/>
</dbReference>